<keyword evidence="3" id="KW-1185">Reference proteome</keyword>
<accession>A0A853BT09</accession>
<protein>
    <submittedName>
        <fullName evidence="2">Uncharacterized protein</fullName>
    </submittedName>
</protein>
<dbReference type="AlphaFoldDB" id="A0A853BT09"/>
<evidence type="ECO:0000256" key="1">
    <source>
        <dbReference type="SAM" id="MobiDB-lite"/>
    </source>
</evidence>
<organism evidence="2 3">
    <name type="scientific">Streptomonospora nanhaiensis</name>
    <dbReference type="NCBI Taxonomy" id="1323731"/>
    <lineage>
        <taxon>Bacteria</taxon>
        <taxon>Bacillati</taxon>
        <taxon>Actinomycetota</taxon>
        <taxon>Actinomycetes</taxon>
        <taxon>Streptosporangiales</taxon>
        <taxon>Nocardiopsidaceae</taxon>
        <taxon>Streptomonospora</taxon>
    </lineage>
</organism>
<sequence length="44" mass="5166">MAKQDNRTPDEIIRDAENGGKTPEQLREEIKEETAELRRDIRRG</sequence>
<reference evidence="2 3" key="1">
    <citation type="submission" date="2020-07" db="EMBL/GenBank/DDBJ databases">
        <title>Sequencing the genomes of 1000 actinobacteria strains.</title>
        <authorList>
            <person name="Klenk H.-P."/>
        </authorList>
    </citation>
    <scope>NUCLEOTIDE SEQUENCE [LARGE SCALE GENOMIC DNA]</scope>
    <source>
        <strain evidence="2 3">DSM 45927</strain>
    </source>
</reference>
<dbReference type="Proteomes" id="UP000575985">
    <property type="component" value="Unassembled WGS sequence"/>
</dbReference>
<dbReference type="EMBL" id="JACCFO010000001">
    <property type="protein sequence ID" value="NYI97462.1"/>
    <property type="molecule type" value="Genomic_DNA"/>
</dbReference>
<proteinExistence type="predicted"/>
<feature type="region of interest" description="Disordered" evidence="1">
    <location>
        <begin position="1"/>
        <end position="44"/>
    </location>
</feature>
<comment type="caution">
    <text evidence="2">The sequence shown here is derived from an EMBL/GenBank/DDBJ whole genome shotgun (WGS) entry which is preliminary data.</text>
</comment>
<name>A0A853BT09_9ACTN</name>
<evidence type="ECO:0000313" key="3">
    <source>
        <dbReference type="Proteomes" id="UP000575985"/>
    </source>
</evidence>
<dbReference type="RefSeq" id="WP_274613903.1">
    <property type="nucleotide sequence ID" value="NZ_JACCFO010000001.1"/>
</dbReference>
<gene>
    <name evidence="2" type="ORF">HNR12_003739</name>
</gene>
<evidence type="ECO:0000313" key="2">
    <source>
        <dbReference type="EMBL" id="NYI97462.1"/>
    </source>
</evidence>